<proteinExistence type="predicted"/>
<reference evidence="1 2" key="1">
    <citation type="journal article" date="2015" name="Nature">
        <title>rRNA introns, odd ribosomes, and small enigmatic genomes across a large radiation of phyla.</title>
        <authorList>
            <person name="Brown C.T."/>
            <person name="Hug L.A."/>
            <person name="Thomas B.C."/>
            <person name="Sharon I."/>
            <person name="Castelle C.J."/>
            <person name="Singh A."/>
            <person name="Wilkins M.J."/>
            <person name="Williams K.H."/>
            <person name="Banfield J.F."/>
        </authorList>
    </citation>
    <scope>NUCLEOTIDE SEQUENCE [LARGE SCALE GENOMIC DNA]</scope>
</reference>
<protein>
    <submittedName>
        <fullName evidence="1">Uncharacterized protein</fullName>
    </submittedName>
</protein>
<name>A0A0F9ZYH2_9BACT</name>
<organism evidence="1 2">
    <name type="scientific">candidate division WS6 bacterium GW2011_GWC1_33_20</name>
    <dbReference type="NCBI Taxonomy" id="1619089"/>
    <lineage>
        <taxon>Bacteria</taxon>
        <taxon>Candidatus Dojkabacteria</taxon>
    </lineage>
</organism>
<dbReference type="Proteomes" id="UP000034302">
    <property type="component" value="Unassembled WGS sequence"/>
</dbReference>
<evidence type="ECO:0000313" key="1">
    <source>
        <dbReference type="EMBL" id="KKP44026.1"/>
    </source>
</evidence>
<comment type="caution">
    <text evidence="1">The sequence shown here is derived from an EMBL/GenBank/DDBJ whole genome shotgun (WGS) entry which is preliminary data.</text>
</comment>
<accession>A0A0F9ZYH2</accession>
<dbReference type="AlphaFoldDB" id="A0A0F9ZYH2"/>
<dbReference type="EMBL" id="LBOV01000007">
    <property type="protein sequence ID" value="KKP44026.1"/>
    <property type="molecule type" value="Genomic_DNA"/>
</dbReference>
<gene>
    <name evidence="1" type="ORF">UR34_C0007G0018</name>
</gene>
<sequence length="481" mass="56320">MSDNFENTFSEIYYNSPDSLYDLENYDGYNKYDLYEKSKEIMDNILEILPEETLEVKSTDPYSEHRRFLILRSPLVETDEHGDLTYSHLVITPNGMRVLEFYKKFPIEEGLPPYNLSMATDFKKSNPTDKCEAGFTYYPAESISFGTKSHTYILEDDIPIEELDRYVFFSDYTYRKTNSTEVEQLVQNSREKELERHKILESIKKEREMITYTSKKLEALPEYTEVINSEYNSSRYITNLNDLTYIQTRLETPEESLGFAKLELTTQAMNLMANIKETFKDDAISVGLLNDELTNFIILKTPEITVKEKKIIFKHLVITPDGIRVLQITDSNPSKYNCQGYFLRYHFGDGDIHGYGSGIDSRFTGFYNEPRGFRDSSTWEIISFGNERTTFPLNDDLTDIEKQTSKNSDYMYRKPSSKSEIEALILNSSKEMIEKREERKRKDMEIERVKKISKIIEDEMSVMKDTDNILKKQSKSQNNIE</sequence>
<evidence type="ECO:0000313" key="2">
    <source>
        <dbReference type="Proteomes" id="UP000034302"/>
    </source>
</evidence>